<dbReference type="PANTHER" id="PTHR35936">
    <property type="entry name" value="MEMBRANE-BOUND LYTIC MUREIN TRANSGLYCOSYLASE F"/>
    <property type="match status" value="1"/>
</dbReference>
<dbReference type="Gene3D" id="3.40.190.10">
    <property type="entry name" value="Periplasmic binding protein-like II"/>
    <property type="match status" value="2"/>
</dbReference>
<evidence type="ECO:0000313" key="8">
    <source>
        <dbReference type="Proteomes" id="UP000287239"/>
    </source>
</evidence>
<feature type="domain" description="Solute-binding protein family 3/N-terminal" evidence="6">
    <location>
        <begin position="41"/>
        <end position="269"/>
    </location>
</feature>
<feature type="signal peptide" evidence="5">
    <location>
        <begin position="1"/>
        <end position="21"/>
    </location>
</feature>
<keyword evidence="8" id="KW-1185">Reference proteome</keyword>
<dbReference type="SUPFAM" id="SSF53850">
    <property type="entry name" value="Periplasmic binding protein-like II"/>
    <property type="match status" value="1"/>
</dbReference>
<protein>
    <submittedName>
        <fullName evidence="7">Amino acid ABC transporter substrate-binding protein</fullName>
    </submittedName>
</protein>
<gene>
    <name evidence="7" type="ORF">CBF35_04805</name>
</gene>
<evidence type="ECO:0000256" key="3">
    <source>
        <dbReference type="ARBA" id="ARBA00022729"/>
    </source>
</evidence>
<evidence type="ECO:0000256" key="1">
    <source>
        <dbReference type="ARBA" id="ARBA00004196"/>
    </source>
</evidence>
<reference evidence="7 8" key="1">
    <citation type="submission" date="2017-05" db="EMBL/GenBank/DDBJ databases">
        <title>Vagococcus spp. assemblies.</title>
        <authorList>
            <person name="Gulvik C.A."/>
        </authorList>
    </citation>
    <scope>NUCLEOTIDE SEQUENCE [LARGE SCALE GENOMIC DNA]</scope>
    <source>
        <strain evidence="7 8">NCFB 2777</strain>
    </source>
</reference>
<name>A0A429ZTA9_9ENTE</name>
<evidence type="ECO:0000259" key="6">
    <source>
        <dbReference type="SMART" id="SM00062"/>
    </source>
</evidence>
<comment type="similarity">
    <text evidence="2 4">Belongs to the bacterial solute-binding protein 3 family.</text>
</comment>
<comment type="subcellular location">
    <subcellularLocation>
        <location evidence="1">Cell envelope</location>
    </subcellularLocation>
</comment>
<proteinExistence type="inferred from homology"/>
<evidence type="ECO:0000256" key="4">
    <source>
        <dbReference type="RuleBase" id="RU003744"/>
    </source>
</evidence>
<dbReference type="PANTHER" id="PTHR35936:SF34">
    <property type="entry name" value="ABC TRANSPORTER EXTRACELLULAR-BINDING PROTEIN YCKB-RELATED"/>
    <property type="match status" value="1"/>
</dbReference>
<dbReference type="InterPro" id="IPR018313">
    <property type="entry name" value="SBP_3_CS"/>
</dbReference>
<dbReference type="Proteomes" id="UP000287239">
    <property type="component" value="Unassembled WGS sequence"/>
</dbReference>
<comment type="caution">
    <text evidence="7">The sequence shown here is derived from an EMBL/GenBank/DDBJ whole genome shotgun (WGS) entry which is preliminary data.</text>
</comment>
<evidence type="ECO:0000313" key="7">
    <source>
        <dbReference type="EMBL" id="RST96894.1"/>
    </source>
</evidence>
<evidence type="ECO:0000256" key="2">
    <source>
        <dbReference type="ARBA" id="ARBA00010333"/>
    </source>
</evidence>
<sequence>MKKVKIIVSTLLVSLSLAACSNEQEESQGLKDWEKITETGKLVIGVDDTFVPMGFRDENDNLVGFDIDLAEAVAAELGVEAEIQPIDWMMKETELQNGRIDLIWNGYTVTKERQEKVAFTQAYLNNEQVIVTLAKNNITSYENLKDKPLGAQEGSSGADVLVANPELLLDFVENQEAILYPTFVETFLDLNNGRIDGFIIDSVFAEYYIEQEGQADKYLILDSQFPQEDYAVGVRKDDSETLKQINGALDKLKAAGEMEKISQKWFGEDKTIK</sequence>
<dbReference type="InterPro" id="IPR001638">
    <property type="entry name" value="Solute-binding_3/MltF_N"/>
</dbReference>
<dbReference type="Pfam" id="PF00497">
    <property type="entry name" value="SBP_bac_3"/>
    <property type="match status" value="1"/>
</dbReference>
<dbReference type="AlphaFoldDB" id="A0A429ZTA9"/>
<dbReference type="RefSeq" id="WP_126778853.1">
    <property type="nucleotide sequence ID" value="NZ_NGJU01000005.1"/>
</dbReference>
<dbReference type="CDD" id="cd00996">
    <property type="entry name" value="PBP2_AatB_like"/>
    <property type="match status" value="1"/>
</dbReference>
<dbReference type="OrthoDB" id="9775197at2"/>
<dbReference type="GO" id="GO:0030313">
    <property type="term" value="C:cell envelope"/>
    <property type="evidence" value="ECO:0007669"/>
    <property type="project" value="UniProtKB-SubCell"/>
</dbReference>
<dbReference type="PROSITE" id="PS51257">
    <property type="entry name" value="PROKAR_LIPOPROTEIN"/>
    <property type="match status" value="1"/>
</dbReference>
<keyword evidence="3 5" id="KW-0732">Signal</keyword>
<dbReference type="PROSITE" id="PS01039">
    <property type="entry name" value="SBP_BACTERIAL_3"/>
    <property type="match status" value="1"/>
</dbReference>
<accession>A0A429ZTA9</accession>
<organism evidence="7 8">
    <name type="scientific">Vagococcus salmoninarum</name>
    <dbReference type="NCBI Taxonomy" id="2739"/>
    <lineage>
        <taxon>Bacteria</taxon>
        <taxon>Bacillati</taxon>
        <taxon>Bacillota</taxon>
        <taxon>Bacilli</taxon>
        <taxon>Lactobacillales</taxon>
        <taxon>Enterococcaceae</taxon>
        <taxon>Vagococcus</taxon>
    </lineage>
</organism>
<dbReference type="GeneID" id="98567681"/>
<evidence type="ECO:0000256" key="5">
    <source>
        <dbReference type="SAM" id="SignalP"/>
    </source>
</evidence>
<dbReference type="SMART" id="SM00062">
    <property type="entry name" value="PBPb"/>
    <property type="match status" value="1"/>
</dbReference>
<feature type="chain" id="PRO_5039708720" evidence="5">
    <location>
        <begin position="22"/>
        <end position="273"/>
    </location>
</feature>
<dbReference type="EMBL" id="NGJU01000005">
    <property type="protein sequence ID" value="RST96894.1"/>
    <property type="molecule type" value="Genomic_DNA"/>
</dbReference>